<feature type="region of interest" description="Disordered" evidence="1">
    <location>
        <begin position="153"/>
        <end position="185"/>
    </location>
</feature>
<dbReference type="Proteomes" id="UP001152484">
    <property type="component" value="Unassembled WGS sequence"/>
</dbReference>
<dbReference type="PANTHER" id="PTHR34190:SF4">
    <property type="entry name" value="EXPRESSED PROTEIN"/>
    <property type="match status" value="1"/>
</dbReference>
<evidence type="ECO:0000313" key="2">
    <source>
        <dbReference type="EMBL" id="CAH9118280.1"/>
    </source>
</evidence>
<dbReference type="PANTHER" id="PTHR34190">
    <property type="entry name" value="EXPRESSED PROTEIN"/>
    <property type="match status" value="1"/>
</dbReference>
<feature type="compositionally biased region" description="Low complexity" evidence="1">
    <location>
        <begin position="31"/>
        <end position="44"/>
    </location>
</feature>
<evidence type="ECO:0000313" key="3">
    <source>
        <dbReference type="Proteomes" id="UP001152484"/>
    </source>
</evidence>
<protein>
    <submittedName>
        <fullName evidence="2">Uncharacterized protein</fullName>
    </submittedName>
</protein>
<feature type="compositionally biased region" description="Basic residues" evidence="1">
    <location>
        <begin position="167"/>
        <end position="185"/>
    </location>
</feature>
<accession>A0A9P0ZZR4</accession>
<dbReference type="AlphaFoldDB" id="A0A9P0ZZR4"/>
<evidence type="ECO:0000256" key="1">
    <source>
        <dbReference type="SAM" id="MobiDB-lite"/>
    </source>
</evidence>
<dbReference type="EMBL" id="CAMAPE010000075">
    <property type="protein sequence ID" value="CAH9118280.1"/>
    <property type="molecule type" value="Genomic_DNA"/>
</dbReference>
<comment type="caution">
    <text evidence="2">The sequence shown here is derived from an EMBL/GenBank/DDBJ whole genome shotgun (WGS) entry which is preliminary data.</text>
</comment>
<dbReference type="OrthoDB" id="783251at2759"/>
<sequence>MAGEEPILSRIQRLDTVLKQLESMKGGGGTTQSEKSSTASTASSTVSSGEVVVGQAVALPSSSPDYYFYCSPTIKKGLEKHCRPMKEAVMEAALKGTIIQRLVNVEDRVTELCMHFQRAFEALKISGEAAAVVPAGTQYKQPNKTALITAAAPTATSNSAGGENKKSPKLLHKGGFKQKSPKKGGFRSFVKSCVKTKGKDN</sequence>
<keyword evidence="3" id="KW-1185">Reference proteome</keyword>
<reference evidence="2" key="1">
    <citation type="submission" date="2022-07" db="EMBL/GenBank/DDBJ databases">
        <authorList>
            <person name="Macas J."/>
            <person name="Novak P."/>
            <person name="Neumann P."/>
        </authorList>
    </citation>
    <scope>NUCLEOTIDE SEQUENCE</scope>
</reference>
<feature type="region of interest" description="Disordered" evidence="1">
    <location>
        <begin position="23"/>
        <end position="44"/>
    </location>
</feature>
<organism evidence="2 3">
    <name type="scientific">Cuscuta europaea</name>
    <name type="common">European dodder</name>
    <dbReference type="NCBI Taxonomy" id="41803"/>
    <lineage>
        <taxon>Eukaryota</taxon>
        <taxon>Viridiplantae</taxon>
        <taxon>Streptophyta</taxon>
        <taxon>Embryophyta</taxon>
        <taxon>Tracheophyta</taxon>
        <taxon>Spermatophyta</taxon>
        <taxon>Magnoliopsida</taxon>
        <taxon>eudicotyledons</taxon>
        <taxon>Gunneridae</taxon>
        <taxon>Pentapetalae</taxon>
        <taxon>asterids</taxon>
        <taxon>lamiids</taxon>
        <taxon>Solanales</taxon>
        <taxon>Convolvulaceae</taxon>
        <taxon>Cuscuteae</taxon>
        <taxon>Cuscuta</taxon>
        <taxon>Cuscuta subgen. Cuscuta</taxon>
    </lineage>
</organism>
<name>A0A9P0ZZR4_CUSEU</name>
<proteinExistence type="predicted"/>
<gene>
    <name evidence="2" type="ORF">CEURO_LOCUS21878</name>
</gene>